<name>A0ABS1MHW3_9NOCA</name>
<dbReference type="EMBL" id="JAERRJ010000028">
    <property type="protein sequence ID" value="MBL1080253.1"/>
    <property type="molecule type" value="Genomic_DNA"/>
</dbReference>
<dbReference type="Proteomes" id="UP000602198">
    <property type="component" value="Unassembled WGS sequence"/>
</dbReference>
<comment type="caution">
    <text evidence="1">The sequence shown here is derived from an EMBL/GenBank/DDBJ whole genome shotgun (WGS) entry which is preliminary data.</text>
</comment>
<keyword evidence="2" id="KW-1185">Reference proteome</keyword>
<evidence type="ECO:0000313" key="2">
    <source>
        <dbReference type="Proteomes" id="UP000602198"/>
    </source>
</evidence>
<accession>A0ABS1MHW3</accession>
<organism evidence="1 2">
    <name type="scientific">Nocardia acididurans</name>
    <dbReference type="NCBI Taxonomy" id="2802282"/>
    <lineage>
        <taxon>Bacteria</taxon>
        <taxon>Bacillati</taxon>
        <taxon>Actinomycetota</taxon>
        <taxon>Actinomycetes</taxon>
        <taxon>Mycobacteriales</taxon>
        <taxon>Nocardiaceae</taxon>
        <taxon>Nocardia</taxon>
    </lineage>
</organism>
<dbReference type="RefSeq" id="WP_201958641.1">
    <property type="nucleotide sequence ID" value="NZ_JAERRJ010000028.1"/>
</dbReference>
<reference evidence="1 2" key="1">
    <citation type="submission" date="2021-01" db="EMBL/GenBank/DDBJ databases">
        <title>WGS of actinomycetes isolated from Thailand.</title>
        <authorList>
            <person name="Thawai C."/>
        </authorList>
    </citation>
    <scope>NUCLEOTIDE SEQUENCE [LARGE SCALE GENOMIC DNA]</scope>
    <source>
        <strain evidence="1 2">LPG 2</strain>
    </source>
</reference>
<gene>
    <name evidence="1" type="ORF">JK358_38245</name>
</gene>
<sequence length="150" mass="16220">MTMTTPTGDAGPVAVPEIRGMRLNVYRALHNCSNGISAWFGQVTVIGIVDETDGGKITPVPDWRQSGPSDDAPPVVVVVRRRFRSVNTYPNEKHAFLRPFHPAGSTPDGHTPWYMHGGNDAGGGSLFTRAVEEVLGYPVGEVLPMHDRTA</sequence>
<protein>
    <submittedName>
        <fullName evidence="1">Uncharacterized protein</fullName>
    </submittedName>
</protein>
<proteinExistence type="predicted"/>
<evidence type="ECO:0000313" key="1">
    <source>
        <dbReference type="EMBL" id="MBL1080253.1"/>
    </source>
</evidence>